<evidence type="ECO:0000256" key="3">
    <source>
        <dbReference type="ARBA" id="ARBA00023125"/>
    </source>
</evidence>
<evidence type="ECO:0000256" key="2">
    <source>
        <dbReference type="ARBA" id="ARBA00023015"/>
    </source>
</evidence>
<dbReference type="GO" id="GO:0045944">
    <property type="term" value="P:positive regulation of transcription by RNA polymerase II"/>
    <property type="evidence" value="ECO:0007669"/>
    <property type="project" value="InterPro"/>
</dbReference>
<evidence type="ECO:0000256" key="1">
    <source>
        <dbReference type="ARBA" id="ARBA00004123"/>
    </source>
</evidence>
<dbReference type="PROSITE" id="PS50066">
    <property type="entry name" value="MADS_BOX_2"/>
    <property type="match status" value="1"/>
</dbReference>
<dbReference type="SUPFAM" id="SSF55455">
    <property type="entry name" value="SRF-like"/>
    <property type="match status" value="1"/>
</dbReference>
<dbReference type="PROSITE" id="PS00350">
    <property type="entry name" value="MADS_BOX_1"/>
    <property type="match status" value="1"/>
</dbReference>
<name>A0A7I8KDP4_SPIIN</name>
<evidence type="ECO:0000313" key="8">
    <source>
        <dbReference type="Proteomes" id="UP000663760"/>
    </source>
</evidence>
<keyword evidence="3" id="KW-0238">DNA-binding</keyword>
<evidence type="ECO:0000256" key="4">
    <source>
        <dbReference type="ARBA" id="ARBA00023163"/>
    </source>
</evidence>
<dbReference type="GO" id="GO:0000977">
    <property type="term" value="F:RNA polymerase II transcription regulatory region sequence-specific DNA binding"/>
    <property type="evidence" value="ECO:0007669"/>
    <property type="project" value="InterPro"/>
</dbReference>
<dbReference type="InterPro" id="IPR033896">
    <property type="entry name" value="MEF2-like_N"/>
</dbReference>
<keyword evidence="2" id="KW-0805">Transcription regulation</keyword>
<evidence type="ECO:0000313" key="7">
    <source>
        <dbReference type="EMBL" id="CAA7395811.1"/>
    </source>
</evidence>
<dbReference type="OrthoDB" id="1933443at2759"/>
<sequence>MAREKIKIRKIENTAARQVTFSKRRRGLFKKAQELAILCDVDVGLIVFSSTGKLYDFSSTRCPQFQPRRPLSLFRSLTYSMIIGARNSSRPSAPIPLSLYLSSPVLSNLSYTILSLYFLSCLRLSFTDYIKLQGHACEESLHFCPE</sequence>
<dbReference type="Proteomes" id="UP000663760">
    <property type="component" value="Chromosome 5"/>
</dbReference>
<accession>A0A7I8KDP4</accession>
<dbReference type="GO" id="GO:0005634">
    <property type="term" value="C:nucleus"/>
    <property type="evidence" value="ECO:0007669"/>
    <property type="project" value="UniProtKB-SubCell"/>
</dbReference>
<gene>
    <name evidence="7" type="ORF">SI8410_05006474</name>
</gene>
<protein>
    <recommendedName>
        <fullName evidence="6">MADS-box domain-containing protein</fullName>
    </recommendedName>
</protein>
<dbReference type="GO" id="GO:0046983">
    <property type="term" value="F:protein dimerization activity"/>
    <property type="evidence" value="ECO:0007669"/>
    <property type="project" value="InterPro"/>
</dbReference>
<dbReference type="Pfam" id="PF00319">
    <property type="entry name" value="SRF-TF"/>
    <property type="match status" value="1"/>
</dbReference>
<dbReference type="InterPro" id="IPR036879">
    <property type="entry name" value="TF_MADSbox_sf"/>
</dbReference>
<dbReference type="PANTHER" id="PTHR48019">
    <property type="entry name" value="SERUM RESPONSE FACTOR HOMOLOG"/>
    <property type="match status" value="1"/>
</dbReference>
<comment type="subcellular location">
    <subcellularLocation>
        <location evidence="1">Nucleus</location>
    </subcellularLocation>
</comment>
<dbReference type="InterPro" id="IPR050142">
    <property type="entry name" value="MADS-box/MEF2_TF"/>
</dbReference>
<organism evidence="7 8">
    <name type="scientific">Spirodela intermedia</name>
    <name type="common">Intermediate duckweed</name>
    <dbReference type="NCBI Taxonomy" id="51605"/>
    <lineage>
        <taxon>Eukaryota</taxon>
        <taxon>Viridiplantae</taxon>
        <taxon>Streptophyta</taxon>
        <taxon>Embryophyta</taxon>
        <taxon>Tracheophyta</taxon>
        <taxon>Spermatophyta</taxon>
        <taxon>Magnoliopsida</taxon>
        <taxon>Liliopsida</taxon>
        <taxon>Araceae</taxon>
        <taxon>Lemnoideae</taxon>
        <taxon>Spirodela</taxon>
    </lineage>
</organism>
<dbReference type="SMART" id="SM00432">
    <property type="entry name" value="MADS"/>
    <property type="match status" value="1"/>
</dbReference>
<keyword evidence="4" id="KW-0804">Transcription</keyword>
<dbReference type="InterPro" id="IPR002100">
    <property type="entry name" value="TF_MADSbox"/>
</dbReference>
<reference evidence="7" key="1">
    <citation type="submission" date="2020-02" db="EMBL/GenBank/DDBJ databases">
        <authorList>
            <person name="Scholz U."/>
            <person name="Mascher M."/>
            <person name="Fiebig A."/>
        </authorList>
    </citation>
    <scope>NUCLEOTIDE SEQUENCE</scope>
</reference>
<keyword evidence="5" id="KW-0539">Nucleus</keyword>
<dbReference type="CDD" id="cd00265">
    <property type="entry name" value="MADS_MEF2_like"/>
    <property type="match status" value="1"/>
</dbReference>
<dbReference type="Gene3D" id="3.40.1810.10">
    <property type="entry name" value="Transcription factor, MADS-box"/>
    <property type="match status" value="1"/>
</dbReference>
<proteinExistence type="predicted"/>
<evidence type="ECO:0000256" key="5">
    <source>
        <dbReference type="ARBA" id="ARBA00023242"/>
    </source>
</evidence>
<dbReference type="AlphaFoldDB" id="A0A7I8KDP4"/>
<keyword evidence="8" id="KW-1185">Reference proteome</keyword>
<dbReference type="EMBL" id="LR746268">
    <property type="protein sequence ID" value="CAA7395811.1"/>
    <property type="molecule type" value="Genomic_DNA"/>
</dbReference>
<evidence type="ECO:0000259" key="6">
    <source>
        <dbReference type="PROSITE" id="PS50066"/>
    </source>
</evidence>
<feature type="domain" description="MADS-box" evidence="6">
    <location>
        <begin position="1"/>
        <end position="61"/>
    </location>
</feature>
<dbReference type="PRINTS" id="PR00404">
    <property type="entry name" value="MADSDOMAIN"/>
</dbReference>